<keyword evidence="3" id="KW-1185">Reference proteome</keyword>
<proteinExistence type="predicted"/>
<dbReference type="EMBL" id="LJYG01000085">
    <property type="protein sequence ID" value="KRQ10086.1"/>
    <property type="molecule type" value="Genomic_DNA"/>
</dbReference>
<gene>
    <name evidence="2" type="ORF">AOQ71_19095</name>
</gene>
<feature type="region of interest" description="Disordered" evidence="1">
    <location>
        <begin position="38"/>
        <end position="60"/>
    </location>
</feature>
<reference evidence="2 3" key="1">
    <citation type="submission" date="2015-09" db="EMBL/GenBank/DDBJ databases">
        <title>Draft Genome Sequence of Bradyrhizobium manausense Strain BR 3351T, a Novel Symbiotic Nitrogen-Fixing Alphaproteobacterium Isolated from Brazilian Amazon Rain Forest.</title>
        <authorList>
            <person name="De Araujo J.L."/>
            <person name="Zilli J.E."/>
        </authorList>
    </citation>
    <scope>NUCLEOTIDE SEQUENCE [LARGE SCALE GENOMIC DNA]</scope>
    <source>
        <strain evidence="2 3">BR3351</strain>
    </source>
</reference>
<evidence type="ECO:0000256" key="1">
    <source>
        <dbReference type="SAM" id="MobiDB-lite"/>
    </source>
</evidence>
<organism evidence="2 3">
    <name type="scientific">Bradyrhizobium manausense</name>
    <dbReference type="NCBI Taxonomy" id="989370"/>
    <lineage>
        <taxon>Bacteria</taxon>
        <taxon>Pseudomonadati</taxon>
        <taxon>Pseudomonadota</taxon>
        <taxon>Alphaproteobacteria</taxon>
        <taxon>Hyphomicrobiales</taxon>
        <taxon>Nitrobacteraceae</taxon>
        <taxon>Bradyrhizobium</taxon>
    </lineage>
</organism>
<comment type="caution">
    <text evidence="2">The sequence shown here is derived from an EMBL/GenBank/DDBJ whole genome shotgun (WGS) entry which is preliminary data.</text>
</comment>
<sequence length="60" mass="6905">MDEDFIKGRAQDIRELATKADPFTRKRLHDLADTYERRLHSVPHAAPRLAGGHSQPQVKR</sequence>
<protein>
    <submittedName>
        <fullName evidence="2">Uncharacterized protein</fullName>
    </submittedName>
</protein>
<dbReference type="OrthoDB" id="8254591at2"/>
<dbReference type="AlphaFoldDB" id="A0A0R3DJR6"/>
<dbReference type="Proteomes" id="UP000051936">
    <property type="component" value="Unassembled WGS sequence"/>
</dbReference>
<dbReference type="RefSeq" id="WP_057749202.1">
    <property type="nucleotide sequence ID" value="NZ_LJYG01000085.1"/>
</dbReference>
<evidence type="ECO:0000313" key="3">
    <source>
        <dbReference type="Proteomes" id="UP000051936"/>
    </source>
</evidence>
<evidence type="ECO:0000313" key="2">
    <source>
        <dbReference type="EMBL" id="KRQ10086.1"/>
    </source>
</evidence>
<accession>A0A0R3DJR6</accession>
<name>A0A0R3DJR6_9BRAD</name>